<dbReference type="Proteomes" id="UP000464865">
    <property type="component" value="Plasmid p5"/>
</dbReference>
<keyword evidence="1" id="KW-0732">Signal</keyword>
<evidence type="ECO:0000313" key="3">
    <source>
        <dbReference type="EMBL" id="QIB41444.1"/>
    </source>
</evidence>
<evidence type="ECO:0000256" key="1">
    <source>
        <dbReference type="SAM" id="SignalP"/>
    </source>
</evidence>
<reference evidence="3 4" key="1">
    <citation type="submission" date="2020-02" db="EMBL/GenBank/DDBJ databases">
        <title>Plant-Promoting Endophytic Bacterium Rhizobium oryzihabitans sp. nov., Isolated from the Root of Rice.</title>
        <authorList>
            <person name="zhao J."/>
            <person name="Zhang G."/>
        </authorList>
    </citation>
    <scope>NUCLEOTIDE SEQUENCE [LARGE SCALE GENOMIC DNA]</scope>
    <source>
        <strain evidence="3 4">M15</strain>
        <plasmid evidence="3 4">p5</plasmid>
    </source>
</reference>
<dbReference type="SUPFAM" id="SSF50199">
    <property type="entry name" value="Staphylococcal nuclease"/>
    <property type="match status" value="1"/>
</dbReference>
<name>A0A7L5BRJ9_9HYPH</name>
<feature type="domain" description="TNase-like" evidence="2">
    <location>
        <begin position="47"/>
        <end position="146"/>
    </location>
</feature>
<dbReference type="AlphaFoldDB" id="A0A7L5BRJ9"/>
<protein>
    <submittedName>
        <fullName evidence="3">Thermonuclease family protein</fullName>
    </submittedName>
</protein>
<dbReference type="KEGG" id="roy:G3A56_26985"/>
<keyword evidence="3" id="KW-0614">Plasmid</keyword>
<gene>
    <name evidence="3" type="ORF">G3A56_26985</name>
</gene>
<evidence type="ECO:0000313" key="4">
    <source>
        <dbReference type="Proteomes" id="UP000464865"/>
    </source>
</evidence>
<feature type="signal peptide" evidence="1">
    <location>
        <begin position="1"/>
        <end position="26"/>
    </location>
</feature>
<dbReference type="PROSITE" id="PS50830">
    <property type="entry name" value="TNASE_3"/>
    <property type="match status" value="1"/>
</dbReference>
<dbReference type="Pfam" id="PF00565">
    <property type="entry name" value="SNase"/>
    <property type="match status" value="1"/>
</dbReference>
<dbReference type="InterPro" id="IPR016071">
    <property type="entry name" value="Staphylococal_nuclease_OB-fold"/>
</dbReference>
<feature type="chain" id="PRO_5029490516" evidence="1">
    <location>
        <begin position="27"/>
        <end position="146"/>
    </location>
</feature>
<sequence>MSRHVTGYALIALILGATSLSTFVEASQYTVTARFAKCSSSIRRNCVVDGDTLWLNGQKVRVADIDAPEISTPRCSSELALGNRATDRLIELVNEGPFQLHAWPGRDTDRYGRKLRVLVRDGRSLGDRLVAEGLARTWSGRRQPWC</sequence>
<keyword evidence="4" id="KW-1185">Reference proteome</keyword>
<dbReference type="InterPro" id="IPR035437">
    <property type="entry name" value="SNase_OB-fold_sf"/>
</dbReference>
<proteinExistence type="predicted"/>
<dbReference type="EMBL" id="CP048637">
    <property type="protein sequence ID" value="QIB41444.1"/>
    <property type="molecule type" value="Genomic_DNA"/>
</dbReference>
<evidence type="ECO:0000259" key="2">
    <source>
        <dbReference type="PROSITE" id="PS50830"/>
    </source>
</evidence>
<dbReference type="Gene3D" id="2.40.50.90">
    <property type="match status" value="1"/>
</dbReference>
<geneLocation type="plasmid" evidence="3 4">
    <name>p5</name>
</geneLocation>
<organism evidence="3 4">
    <name type="scientific">Rhizobium oryzihabitans</name>
    <dbReference type="NCBI Taxonomy" id="2267833"/>
    <lineage>
        <taxon>Bacteria</taxon>
        <taxon>Pseudomonadati</taxon>
        <taxon>Pseudomonadota</taxon>
        <taxon>Alphaproteobacteria</taxon>
        <taxon>Hyphomicrobiales</taxon>
        <taxon>Rhizobiaceae</taxon>
        <taxon>Rhizobium/Agrobacterium group</taxon>
        <taxon>Rhizobium</taxon>
    </lineage>
</organism>
<accession>A0A7L5BRJ9</accession>